<keyword evidence="1" id="KW-0812">Transmembrane</keyword>
<keyword evidence="3" id="KW-1185">Reference proteome</keyword>
<protein>
    <submittedName>
        <fullName evidence="2">Uncharacterized protein</fullName>
    </submittedName>
</protein>
<keyword evidence="1" id="KW-1133">Transmembrane helix</keyword>
<accession>A0A016SXB5</accession>
<name>A0A016SXB5_9BILA</name>
<evidence type="ECO:0000313" key="2">
    <source>
        <dbReference type="EMBL" id="EYB95006.1"/>
    </source>
</evidence>
<comment type="caution">
    <text evidence="2">The sequence shown here is derived from an EMBL/GenBank/DDBJ whole genome shotgun (WGS) entry which is preliminary data.</text>
</comment>
<gene>
    <name evidence="2" type="primary">Acey_s0165.g7</name>
    <name evidence="2" type="ORF">Y032_0165g7</name>
</gene>
<proteinExistence type="predicted"/>
<evidence type="ECO:0000256" key="1">
    <source>
        <dbReference type="SAM" id="Phobius"/>
    </source>
</evidence>
<keyword evidence="1" id="KW-0472">Membrane</keyword>
<evidence type="ECO:0000313" key="3">
    <source>
        <dbReference type="Proteomes" id="UP000024635"/>
    </source>
</evidence>
<reference evidence="3" key="1">
    <citation type="journal article" date="2015" name="Nat. Genet.">
        <title>The genome and transcriptome of the zoonotic hookworm Ancylostoma ceylanicum identify infection-specific gene families.</title>
        <authorList>
            <person name="Schwarz E.M."/>
            <person name="Hu Y."/>
            <person name="Antoshechkin I."/>
            <person name="Miller M.M."/>
            <person name="Sternberg P.W."/>
            <person name="Aroian R.V."/>
        </authorList>
    </citation>
    <scope>NUCLEOTIDE SEQUENCE</scope>
    <source>
        <strain evidence="3">HY135</strain>
    </source>
</reference>
<dbReference type="AlphaFoldDB" id="A0A016SXB5"/>
<sequence>MATSALSPGVLRSVCGTLALIFVAYVLQRTDASSTVGSHVVHMLSDKPSRATVDHMERFRVPGANWQHYHNIEYSPVKKTVTPVESTDIFYVVASNYYIP</sequence>
<organism evidence="2 3">
    <name type="scientific">Ancylostoma ceylanicum</name>
    <dbReference type="NCBI Taxonomy" id="53326"/>
    <lineage>
        <taxon>Eukaryota</taxon>
        <taxon>Metazoa</taxon>
        <taxon>Ecdysozoa</taxon>
        <taxon>Nematoda</taxon>
        <taxon>Chromadorea</taxon>
        <taxon>Rhabditida</taxon>
        <taxon>Rhabditina</taxon>
        <taxon>Rhabditomorpha</taxon>
        <taxon>Strongyloidea</taxon>
        <taxon>Ancylostomatidae</taxon>
        <taxon>Ancylostomatinae</taxon>
        <taxon>Ancylostoma</taxon>
    </lineage>
</organism>
<dbReference type="EMBL" id="JARK01001501">
    <property type="protein sequence ID" value="EYB95006.1"/>
    <property type="molecule type" value="Genomic_DNA"/>
</dbReference>
<dbReference type="Proteomes" id="UP000024635">
    <property type="component" value="Unassembled WGS sequence"/>
</dbReference>
<feature type="transmembrane region" description="Helical" evidence="1">
    <location>
        <begin position="6"/>
        <end position="27"/>
    </location>
</feature>